<evidence type="ECO:0000313" key="1">
    <source>
        <dbReference type="EMBL" id="JAH95385.1"/>
    </source>
</evidence>
<accession>A0A0E9X0I7</accession>
<proteinExistence type="predicted"/>
<organism evidence="1">
    <name type="scientific">Anguilla anguilla</name>
    <name type="common">European freshwater eel</name>
    <name type="synonym">Muraena anguilla</name>
    <dbReference type="NCBI Taxonomy" id="7936"/>
    <lineage>
        <taxon>Eukaryota</taxon>
        <taxon>Metazoa</taxon>
        <taxon>Chordata</taxon>
        <taxon>Craniata</taxon>
        <taxon>Vertebrata</taxon>
        <taxon>Euteleostomi</taxon>
        <taxon>Actinopterygii</taxon>
        <taxon>Neopterygii</taxon>
        <taxon>Teleostei</taxon>
        <taxon>Anguilliformes</taxon>
        <taxon>Anguillidae</taxon>
        <taxon>Anguilla</taxon>
    </lineage>
</organism>
<dbReference type="AlphaFoldDB" id="A0A0E9X0I7"/>
<reference evidence="1" key="1">
    <citation type="submission" date="2014-11" db="EMBL/GenBank/DDBJ databases">
        <authorList>
            <person name="Amaro Gonzalez C."/>
        </authorList>
    </citation>
    <scope>NUCLEOTIDE SEQUENCE</scope>
</reference>
<reference evidence="1" key="2">
    <citation type="journal article" date="2015" name="Fish Shellfish Immunol.">
        <title>Early steps in the European eel (Anguilla anguilla)-Vibrio vulnificus interaction in the gills: Role of the RtxA13 toxin.</title>
        <authorList>
            <person name="Callol A."/>
            <person name="Pajuelo D."/>
            <person name="Ebbesson L."/>
            <person name="Teles M."/>
            <person name="MacKenzie S."/>
            <person name="Amaro C."/>
        </authorList>
    </citation>
    <scope>NUCLEOTIDE SEQUENCE</scope>
</reference>
<sequence length="88" mass="10130">MNTYLCMYGLKEYICYLLVNSLFSCKGGKKDSTITVFAMLNQFERNNRKEAPNLFINCTSNKYPLCNKAVVQQSRVKAKTPFEWNSVA</sequence>
<dbReference type="EMBL" id="GBXM01013192">
    <property type="protein sequence ID" value="JAH95385.1"/>
    <property type="molecule type" value="Transcribed_RNA"/>
</dbReference>
<protein>
    <submittedName>
        <fullName evidence="1">Uncharacterized protein</fullName>
    </submittedName>
</protein>
<name>A0A0E9X0I7_ANGAN</name>